<protein>
    <submittedName>
        <fullName evidence="7">M67 family metallopeptidase</fullName>
    </submittedName>
</protein>
<sequence>MQSIALSQTHLLSIRSHAENTYPEECCGLLLGTIADNVKTLVEVWPTKNAWSAETEDNCSDSKLLTKKRRYAISPQDMLKGMKDGRDRNLEIIGIYHSHPDGQAVPSECDRTLAWPQYSYIIVSVPQGRCEDVRSWTLDRENKFQAEEILTLD</sequence>
<dbReference type="SUPFAM" id="SSF102712">
    <property type="entry name" value="JAB1/MPN domain"/>
    <property type="match status" value="1"/>
</dbReference>
<evidence type="ECO:0000256" key="1">
    <source>
        <dbReference type="ARBA" id="ARBA00022670"/>
    </source>
</evidence>
<organism evidence="7 8">
    <name type="scientific">Microcoleus anatoxicus PTRS2</name>
    <dbReference type="NCBI Taxonomy" id="2705321"/>
    <lineage>
        <taxon>Bacteria</taxon>
        <taxon>Bacillati</taxon>
        <taxon>Cyanobacteriota</taxon>
        <taxon>Cyanophyceae</taxon>
        <taxon>Oscillatoriophycideae</taxon>
        <taxon>Oscillatoriales</taxon>
        <taxon>Microcoleaceae</taxon>
        <taxon>Microcoleus</taxon>
        <taxon>Microcoleus anatoxicus</taxon>
    </lineage>
</organism>
<dbReference type="InterPro" id="IPR028090">
    <property type="entry name" value="JAB_dom_prok"/>
</dbReference>
<evidence type="ECO:0000313" key="8">
    <source>
        <dbReference type="Proteomes" id="UP001384579"/>
    </source>
</evidence>
<dbReference type="PANTHER" id="PTHR34858:SF1">
    <property type="entry name" value="CYSO-CYSTEINE PEPTIDASE"/>
    <property type="match status" value="1"/>
</dbReference>
<keyword evidence="5" id="KW-0482">Metalloprotease</keyword>
<keyword evidence="3" id="KW-0378">Hydrolase</keyword>
<comment type="caution">
    <text evidence="7">The sequence shown here is derived from an EMBL/GenBank/DDBJ whole genome shotgun (WGS) entry which is preliminary data.</text>
</comment>
<name>A0ABU8YHQ2_9CYAN</name>
<dbReference type="Pfam" id="PF14464">
    <property type="entry name" value="Prok-JAB"/>
    <property type="match status" value="1"/>
</dbReference>
<dbReference type="Gene3D" id="3.40.140.10">
    <property type="entry name" value="Cytidine Deaminase, domain 2"/>
    <property type="match status" value="1"/>
</dbReference>
<dbReference type="CDD" id="cd08070">
    <property type="entry name" value="MPN_like"/>
    <property type="match status" value="1"/>
</dbReference>
<dbReference type="InterPro" id="IPR000555">
    <property type="entry name" value="JAMM/MPN+_dom"/>
</dbReference>
<evidence type="ECO:0000256" key="5">
    <source>
        <dbReference type="ARBA" id="ARBA00023049"/>
    </source>
</evidence>
<dbReference type="InterPro" id="IPR051929">
    <property type="entry name" value="VirAsm_ModProt"/>
</dbReference>
<keyword evidence="4" id="KW-0862">Zinc</keyword>
<dbReference type="SMART" id="SM00232">
    <property type="entry name" value="JAB_MPN"/>
    <property type="match status" value="1"/>
</dbReference>
<dbReference type="InterPro" id="IPR037518">
    <property type="entry name" value="MPN"/>
</dbReference>
<evidence type="ECO:0000313" key="7">
    <source>
        <dbReference type="EMBL" id="MEK0183889.1"/>
    </source>
</evidence>
<keyword evidence="1" id="KW-0645">Protease</keyword>
<reference evidence="7 8" key="1">
    <citation type="journal article" date="2020" name="Harmful Algae">
        <title>Molecular and morphological characterization of a novel dihydroanatoxin-a producing Microcoleus species (cyanobacteria) from the Russian River, California, USA.</title>
        <authorList>
            <person name="Conklin K.Y."/>
            <person name="Stancheva R."/>
            <person name="Otten T.G."/>
            <person name="Fadness R."/>
            <person name="Boyer G.L."/>
            <person name="Read B."/>
            <person name="Zhang X."/>
            <person name="Sheath R.G."/>
        </authorList>
    </citation>
    <scope>NUCLEOTIDE SEQUENCE [LARGE SCALE GENOMIC DNA]</scope>
    <source>
        <strain evidence="7 8">PTRS2</strain>
    </source>
</reference>
<evidence type="ECO:0000256" key="2">
    <source>
        <dbReference type="ARBA" id="ARBA00022723"/>
    </source>
</evidence>
<accession>A0ABU8YHQ2</accession>
<dbReference type="PANTHER" id="PTHR34858">
    <property type="entry name" value="CYSO-CYSTEINE PEPTIDASE"/>
    <property type="match status" value="1"/>
</dbReference>
<evidence type="ECO:0000256" key="3">
    <source>
        <dbReference type="ARBA" id="ARBA00022801"/>
    </source>
</evidence>
<evidence type="ECO:0000256" key="4">
    <source>
        <dbReference type="ARBA" id="ARBA00022833"/>
    </source>
</evidence>
<dbReference type="PROSITE" id="PS50249">
    <property type="entry name" value="MPN"/>
    <property type="match status" value="1"/>
</dbReference>
<dbReference type="RefSeq" id="WP_340522544.1">
    <property type="nucleotide sequence ID" value="NZ_JBBLXS010000025.1"/>
</dbReference>
<proteinExistence type="predicted"/>
<feature type="domain" description="MPN" evidence="6">
    <location>
        <begin position="4"/>
        <end position="153"/>
    </location>
</feature>
<keyword evidence="2" id="KW-0479">Metal-binding</keyword>
<evidence type="ECO:0000259" key="6">
    <source>
        <dbReference type="PROSITE" id="PS50249"/>
    </source>
</evidence>
<dbReference type="Proteomes" id="UP001384579">
    <property type="component" value="Unassembled WGS sequence"/>
</dbReference>
<dbReference type="EMBL" id="JBBLXS010000025">
    <property type="protein sequence ID" value="MEK0183889.1"/>
    <property type="molecule type" value="Genomic_DNA"/>
</dbReference>
<gene>
    <name evidence="7" type="ORF">WMG39_03395</name>
</gene>
<keyword evidence="8" id="KW-1185">Reference proteome</keyword>